<dbReference type="InterPro" id="IPR013325">
    <property type="entry name" value="RNA_pol_sigma_r2"/>
</dbReference>
<keyword evidence="4" id="KW-0238">DNA-binding</keyword>
<dbReference type="GO" id="GO:0006352">
    <property type="term" value="P:DNA-templated transcription initiation"/>
    <property type="evidence" value="ECO:0007669"/>
    <property type="project" value="InterPro"/>
</dbReference>
<dbReference type="InterPro" id="IPR013249">
    <property type="entry name" value="RNA_pol_sigma70_r4_t2"/>
</dbReference>
<dbReference type="GO" id="GO:0003677">
    <property type="term" value="F:DNA binding"/>
    <property type="evidence" value="ECO:0007669"/>
    <property type="project" value="UniProtKB-KW"/>
</dbReference>
<comment type="caution">
    <text evidence="8">The sequence shown here is derived from an EMBL/GenBank/DDBJ whole genome shotgun (WGS) entry which is preliminary data.</text>
</comment>
<evidence type="ECO:0000256" key="1">
    <source>
        <dbReference type="ARBA" id="ARBA00010641"/>
    </source>
</evidence>
<dbReference type="CDD" id="cd06171">
    <property type="entry name" value="Sigma70_r4"/>
    <property type="match status" value="1"/>
</dbReference>
<evidence type="ECO:0000256" key="5">
    <source>
        <dbReference type="ARBA" id="ARBA00023163"/>
    </source>
</evidence>
<reference evidence="8 9" key="1">
    <citation type="submission" date="2019-06" db="EMBL/GenBank/DDBJ databases">
        <title>Sequencing the genomes of 1000 actinobacteria strains.</title>
        <authorList>
            <person name="Klenk H.-P."/>
        </authorList>
    </citation>
    <scope>NUCLEOTIDE SEQUENCE [LARGE SCALE GENOMIC DNA]</scope>
    <source>
        <strain evidence="8 9">DSM 12362</strain>
    </source>
</reference>
<evidence type="ECO:0000313" key="9">
    <source>
        <dbReference type="Proteomes" id="UP000315133"/>
    </source>
</evidence>
<dbReference type="Proteomes" id="UP000315133">
    <property type="component" value="Unassembled WGS sequence"/>
</dbReference>
<dbReference type="InterPro" id="IPR007627">
    <property type="entry name" value="RNA_pol_sigma70_r2"/>
</dbReference>
<dbReference type="PANTHER" id="PTHR43133:SF50">
    <property type="entry name" value="ECF RNA POLYMERASE SIGMA FACTOR SIGM"/>
    <property type="match status" value="1"/>
</dbReference>
<dbReference type="EMBL" id="VFPU01000001">
    <property type="protein sequence ID" value="TQM95194.1"/>
    <property type="molecule type" value="Genomic_DNA"/>
</dbReference>
<name>A0A543KJG5_9MICO</name>
<dbReference type="Gene3D" id="1.10.10.10">
    <property type="entry name" value="Winged helix-like DNA-binding domain superfamily/Winged helix DNA-binding domain"/>
    <property type="match status" value="1"/>
</dbReference>
<dbReference type="Gene3D" id="1.10.1740.10">
    <property type="match status" value="1"/>
</dbReference>
<accession>A0A543KJG5</accession>
<dbReference type="InterPro" id="IPR039425">
    <property type="entry name" value="RNA_pol_sigma-70-like"/>
</dbReference>
<comment type="similarity">
    <text evidence="1">Belongs to the sigma-70 factor family. ECF subfamily.</text>
</comment>
<evidence type="ECO:0000313" key="8">
    <source>
        <dbReference type="EMBL" id="TQM95194.1"/>
    </source>
</evidence>
<dbReference type="GO" id="GO:0016987">
    <property type="term" value="F:sigma factor activity"/>
    <property type="evidence" value="ECO:0007669"/>
    <property type="project" value="UniProtKB-KW"/>
</dbReference>
<dbReference type="InterPro" id="IPR013324">
    <property type="entry name" value="RNA_pol_sigma_r3/r4-like"/>
</dbReference>
<feature type="domain" description="RNA polymerase sigma-70 region 2" evidence="6">
    <location>
        <begin position="30"/>
        <end position="95"/>
    </location>
</feature>
<evidence type="ECO:0000256" key="4">
    <source>
        <dbReference type="ARBA" id="ARBA00023125"/>
    </source>
</evidence>
<dbReference type="Pfam" id="PF08281">
    <property type="entry name" value="Sigma70_r4_2"/>
    <property type="match status" value="1"/>
</dbReference>
<keyword evidence="5" id="KW-0804">Transcription</keyword>
<feature type="domain" description="RNA polymerase sigma factor 70 region 4 type 2" evidence="7">
    <location>
        <begin position="120"/>
        <end position="172"/>
    </location>
</feature>
<dbReference type="NCBIfam" id="TIGR02937">
    <property type="entry name" value="sigma70-ECF"/>
    <property type="match status" value="1"/>
</dbReference>
<evidence type="ECO:0000256" key="3">
    <source>
        <dbReference type="ARBA" id="ARBA00023082"/>
    </source>
</evidence>
<dbReference type="Pfam" id="PF04542">
    <property type="entry name" value="Sigma70_r2"/>
    <property type="match status" value="1"/>
</dbReference>
<evidence type="ECO:0000256" key="2">
    <source>
        <dbReference type="ARBA" id="ARBA00023015"/>
    </source>
</evidence>
<sequence length="188" mass="20898">MGPSRELAELDDHALLQLHQEGDAEAFGEIFRRHRDRMWALALRTTRDPEMASDAVQDAFLNAFRRAGSFRGDAQVTTWLHRITVNACLDRLRRVKPTSDIADHDPVEPRDRHTSVDVRLDVRAALEQLPEGQRLALTLVDMHGLSVAEAAQVLDVAEGTIKSRCSRGREAMARLLGLGEDGTDGVRG</sequence>
<keyword evidence="3" id="KW-0731">Sigma factor</keyword>
<dbReference type="SUPFAM" id="SSF88659">
    <property type="entry name" value="Sigma3 and sigma4 domains of RNA polymerase sigma factors"/>
    <property type="match status" value="1"/>
</dbReference>
<organism evidence="8 9">
    <name type="scientific">Ornithinimicrobium humiphilum</name>
    <dbReference type="NCBI Taxonomy" id="125288"/>
    <lineage>
        <taxon>Bacteria</taxon>
        <taxon>Bacillati</taxon>
        <taxon>Actinomycetota</taxon>
        <taxon>Actinomycetes</taxon>
        <taxon>Micrococcales</taxon>
        <taxon>Ornithinimicrobiaceae</taxon>
        <taxon>Ornithinimicrobium</taxon>
    </lineage>
</organism>
<evidence type="ECO:0000259" key="7">
    <source>
        <dbReference type="Pfam" id="PF08281"/>
    </source>
</evidence>
<proteinExistence type="inferred from homology"/>
<keyword evidence="9" id="KW-1185">Reference proteome</keyword>
<gene>
    <name evidence="8" type="ORF">FB476_0027</name>
</gene>
<dbReference type="SUPFAM" id="SSF88946">
    <property type="entry name" value="Sigma2 domain of RNA polymerase sigma factors"/>
    <property type="match status" value="1"/>
</dbReference>
<dbReference type="AlphaFoldDB" id="A0A543KJG5"/>
<evidence type="ECO:0000259" key="6">
    <source>
        <dbReference type="Pfam" id="PF04542"/>
    </source>
</evidence>
<dbReference type="InterPro" id="IPR014284">
    <property type="entry name" value="RNA_pol_sigma-70_dom"/>
</dbReference>
<protein>
    <submittedName>
        <fullName evidence="8">RNA polymerase ECF family sigma subunit</fullName>
    </submittedName>
</protein>
<dbReference type="NCBIfam" id="NF007225">
    <property type="entry name" value="PRK09643.1"/>
    <property type="match status" value="1"/>
</dbReference>
<keyword evidence="2" id="KW-0805">Transcription regulation</keyword>
<dbReference type="PANTHER" id="PTHR43133">
    <property type="entry name" value="RNA POLYMERASE ECF-TYPE SIGMA FACTO"/>
    <property type="match status" value="1"/>
</dbReference>
<dbReference type="InterPro" id="IPR036388">
    <property type="entry name" value="WH-like_DNA-bd_sf"/>
</dbReference>